<name>A0AA39YDL8_9PEZI</name>
<dbReference type="EMBL" id="JAULSV010000003">
    <property type="protein sequence ID" value="KAK0649571.1"/>
    <property type="molecule type" value="Genomic_DNA"/>
</dbReference>
<comment type="caution">
    <text evidence="2">The sequence shown here is derived from an EMBL/GenBank/DDBJ whole genome shotgun (WGS) entry which is preliminary data.</text>
</comment>
<organism evidence="2 3">
    <name type="scientific">Cercophora newfieldiana</name>
    <dbReference type="NCBI Taxonomy" id="92897"/>
    <lineage>
        <taxon>Eukaryota</taxon>
        <taxon>Fungi</taxon>
        <taxon>Dikarya</taxon>
        <taxon>Ascomycota</taxon>
        <taxon>Pezizomycotina</taxon>
        <taxon>Sordariomycetes</taxon>
        <taxon>Sordariomycetidae</taxon>
        <taxon>Sordariales</taxon>
        <taxon>Lasiosphaeriaceae</taxon>
        <taxon>Cercophora</taxon>
    </lineage>
</organism>
<proteinExistence type="predicted"/>
<evidence type="ECO:0000256" key="1">
    <source>
        <dbReference type="SAM" id="SignalP"/>
    </source>
</evidence>
<evidence type="ECO:0000313" key="2">
    <source>
        <dbReference type="EMBL" id="KAK0649571.1"/>
    </source>
</evidence>
<evidence type="ECO:0008006" key="4">
    <source>
        <dbReference type="Google" id="ProtNLM"/>
    </source>
</evidence>
<feature type="signal peptide" evidence="1">
    <location>
        <begin position="1"/>
        <end position="23"/>
    </location>
</feature>
<protein>
    <recommendedName>
        <fullName evidence="4">Secreted protein</fullName>
    </recommendedName>
</protein>
<gene>
    <name evidence="2" type="ORF">B0T16DRAFT_410346</name>
</gene>
<sequence length="95" mass="10755">MLQTWDGGLWLLQVMFSMELSLGKQRGVKERRMVLMGVVDTHADALRPNMTFIRIPWGACMARCTWFRVLSGTATCVLIAKDWTWVAGTYSGCKP</sequence>
<reference evidence="2" key="1">
    <citation type="submission" date="2023-06" db="EMBL/GenBank/DDBJ databases">
        <title>Genome-scale phylogeny and comparative genomics of the fungal order Sordariales.</title>
        <authorList>
            <consortium name="Lawrence Berkeley National Laboratory"/>
            <person name="Hensen N."/>
            <person name="Bonometti L."/>
            <person name="Westerberg I."/>
            <person name="Brannstrom I.O."/>
            <person name="Guillou S."/>
            <person name="Cros-Aarteil S."/>
            <person name="Calhoun S."/>
            <person name="Haridas S."/>
            <person name="Kuo A."/>
            <person name="Mondo S."/>
            <person name="Pangilinan J."/>
            <person name="Riley R."/>
            <person name="Labutti K."/>
            <person name="Andreopoulos B."/>
            <person name="Lipzen A."/>
            <person name="Chen C."/>
            <person name="Yanf M."/>
            <person name="Daum C."/>
            <person name="Ng V."/>
            <person name="Clum A."/>
            <person name="Steindorff A."/>
            <person name="Ohm R."/>
            <person name="Martin F."/>
            <person name="Silar P."/>
            <person name="Natvig D."/>
            <person name="Lalanne C."/>
            <person name="Gautier V."/>
            <person name="Ament-Velasquez S.L."/>
            <person name="Kruys A."/>
            <person name="Hutchinson M.I."/>
            <person name="Powell A.J."/>
            <person name="Barry K."/>
            <person name="Miller A.N."/>
            <person name="Grigoriev I.V."/>
            <person name="Debuchy R."/>
            <person name="Gladieux P."/>
            <person name="Thoren M.H."/>
            <person name="Johannesson H."/>
        </authorList>
    </citation>
    <scope>NUCLEOTIDE SEQUENCE</scope>
    <source>
        <strain evidence="2">SMH2532-1</strain>
    </source>
</reference>
<evidence type="ECO:0000313" key="3">
    <source>
        <dbReference type="Proteomes" id="UP001174936"/>
    </source>
</evidence>
<dbReference type="Proteomes" id="UP001174936">
    <property type="component" value="Unassembled WGS sequence"/>
</dbReference>
<keyword evidence="3" id="KW-1185">Reference proteome</keyword>
<keyword evidence="1" id="KW-0732">Signal</keyword>
<feature type="chain" id="PRO_5041429472" description="Secreted protein" evidence="1">
    <location>
        <begin position="24"/>
        <end position="95"/>
    </location>
</feature>
<dbReference type="AlphaFoldDB" id="A0AA39YDL8"/>
<accession>A0AA39YDL8</accession>